<proteinExistence type="inferred from homology"/>
<evidence type="ECO:0000256" key="5">
    <source>
        <dbReference type="ARBA" id="ARBA00037226"/>
    </source>
</evidence>
<comment type="function">
    <text evidence="5">Component of the mitochondrial ribosome (mitoribosome), a dedicated translation machinery responsible for the synthesis of mitochondrial genome-encoded proteins, including at least some of the essential transmembrane subunits of the mitochondrial respiratory chain. The mitoribosomes are attached to the mitochondrial inner membrane and translation products are cotranslationally integrated into the membrane.</text>
</comment>
<dbReference type="Pfam" id="PF00830">
    <property type="entry name" value="Ribosomal_L28"/>
    <property type="match status" value="1"/>
</dbReference>
<keyword evidence="2" id="KW-0689">Ribosomal protein</keyword>
<dbReference type="PANTHER" id="PTHR13528">
    <property type="entry name" value="39S RIBOSOMAL PROTEIN L28, MITOCHONDRIAL"/>
    <property type="match status" value="1"/>
</dbReference>
<evidence type="ECO:0000313" key="6">
    <source>
        <dbReference type="EMBL" id="OCL12523.1"/>
    </source>
</evidence>
<evidence type="ECO:0000256" key="4">
    <source>
        <dbReference type="ARBA" id="ARBA00035269"/>
    </source>
</evidence>
<name>A0A8E2F9S1_9PEZI</name>
<dbReference type="InterPro" id="IPR037147">
    <property type="entry name" value="Ribosomal_bL28_sf"/>
</dbReference>
<dbReference type="Gene3D" id="2.30.170.40">
    <property type="entry name" value="Ribosomal protein L28/L24"/>
    <property type="match status" value="1"/>
</dbReference>
<dbReference type="Proteomes" id="UP000250140">
    <property type="component" value="Unassembled WGS sequence"/>
</dbReference>
<dbReference type="InterPro" id="IPR034704">
    <property type="entry name" value="Ribosomal_bL28/bL31-like_sf"/>
</dbReference>
<evidence type="ECO:0000313" key="7">
    <source>
        <dbReference type="Proteomes" id="UP000250140"/>
    </source>
</evidence>
<dbReference type="InterPro" id="IPR026569">
    <property type="entry name" value="Ribosomal_bL28"/>
</dbReference>
<evidence type="ECO:0000256" key="1">
    <source>
        <dbReference type="ARBA" id="ARBA00008760"/>
    </source>
</evidence>
<dbReference type="PANTHER" id="PTHR13528:SF2">
    <property type="entry name" value="LARGE RIBOSOMAL SUBUNIT PROTEIN BL28M"/>
    <property type="match status" value="1"/>
</dbReference>
<evidence type="ECO:0000256" key="2">
    <source>
        <dbReference type="ARBA" id="ARBA00022980"/>
    </source>
</evidence>
<sequence length="239" mass="27105">MTPRLSTRLSYPPLIGLLSRRTFSTTSACLADIGSHRIEALIPQNARIPDYPYGPSHIYKQSNKGLYGGSRIQFGNNVSDRTETKTRRSWSPNIISKSLYSVALRKKIKIRVSSRVLRTIDKVGGLDEYVLGEKEARIKELGPQGWKLRWRIMSQQAVKERFRIQAAELGLSAHIIQRRWGEKKKDMGTGKAMNAVKSKSKPNLQKMAQKRTRSKQFRVLKKISKLQTGGKRGAVVTKK</sequence>
<dbReference type="GO" id="GO:0005762">
    <property type="term" value="C:mitochondrial large ribosomal subunit"/>
    <property type="evidence" value="ECO:0007669"/>
    <property type="project" value="TreeGrafter"/>
</dbReference>
<reference evidence="6 7" key="1">
    <citation type="journal article" date="2016" name="Nat. Commun.">
        <title>Ectomycorrhizal ecology is imprinted in the genome of the dominant symbiotic fungus Cenococcum geophilum.</title>
        <authorList>
            <consortium name="DOE Joint Genome Institute"/>
            <person name="Peter M."/>
            <person name="Kohler A."/>
            <person name="Ohm R.A."/>
            <person name="Kuo A."/>
            <person name="Krutzmann J."/>
            <person name="Morin E."/>
            <person name="Arend M."/>
            <person name="Barry K.W."/>
            <person name="Binder M."/>
            <person name="Choi C."/>
            <person name="Clum A."/>
            <person name="Copeland A."/>
            <person name="Grisel N."/>
            <person name="Haridas S."/>
            <person name="Kipfer T."/>
            <person name="LaButti K."/>
            <person name="Lindquist E."/>
            <person name="Lipzen A."/>
            <person name="Maire R."/>
            <person name="Meier B."/>
            <person name="Mihaltcheva S."/>
            <person name="Molinier V."/>
            <person name="Murat C."/>
            <person name="Poggeler S."/>
            <person name="Quandt C.A."/>
            <person name="Sperisen C."/>
            <person name="Tritt A."/>
            <person name="Tisserant E."/>
            <person name="Crous P.W."/>
            <person name="Henrissat B."/>
            <person name="Nehls U."/>
            <person name="Egli S."/>
            <person name="Spatafora J.W."/>
            <person name="Grigoriev I.V."/>
            <person name="Martin F.M."/>
        </authorList>
    </citation>
    <scope>NUCLEOTIDE SEQUENCE [LARGE SCALE GENOMIC DNA]</scope>
    <source>
        <strain evidence="6 7">CBS 207.34</strain>
    </source>
</reference>
<accession>A0A8E2F9S1</accession>
<dbReference type="GO" id="GO:0003735">
    <property type="term" value="F:structural constituent of ribosome"/>
    <property type="evidence" value="ECO:0007669"/>
    <property type="project" value="InterPro"/>
</dbReference>
<dbReference type="OrthoDB" id="361870at2759"/>
<gene>
    <name evidence="6" type="ORF">AOQ84DRAFT_352492</name>
</gene>
<evidence type="ECO:0000256" key="3">
    <source>
        <dbReference type="ARBA" id="ARBA00023274"/>
    </source>
</evidence>
<protein>
    <recommendedName>
        <fullName evidence="4">Large ribosomal subunit protein bL28m</fullName>
    </recommendedName>
</protein>
<dbReference type="EMBL" id="KV748869">
    <property type="protein sequence ID" value="OCL12523.1"/>
    <property type="molecule type" value="Genomic_DNA"/>
</dbReference>
<dbReference type="FunFam" id="2.30.170.40:FF:000003">
    <property type="entry name" value="54S ribosomal protein L24"/>
    <property type="match status" value="1"/>
</dbReference>
<dbReference type="SUPFAM" id="SSF143800">
    <property type="entry name" value="L28p-like"/>
    <property type="match status" value="1"/>
</dbReference>
<comment type="similarity">
    <text evidence="1">Belongs to the bacterial ribosomal protein bL28 family.</text>
</comment>
<dbReference type="AlphaFoldDB" id="A0A8E2F9S1"/>
<keyword evidence="3" id="KW-0687">Ribonucleoprotein</keyword>
<organism evidence="6 7">
    <name type="scientific">Glonium stellatum</name>
    <dbReference type="NCBI Taxonomy" id="574774"/>
    <lineage>
        <taxon>Eukaryota</taxon>
        <taxon>Fungi</taxon>
        <taxon>Dikarya</taxon>
        <taxon>Ascomycota</taxon>
        <taxon>Pezizomycotina</taxon>
        <taxon>Dothideomycetes</taxon>
        <taxon>Pleosporomycetidae</taxon>
        <taxon>Gloniales</taxon>
        <taxon>Gloniaceae</taxon>
        <taxon>Glonium</taxon>
    </lineage>
</organism>
<keyword evidence="7" id="KW-1185">Reference proteome</keyword>
<dbReference type="HAMAP" id="MF_00373">
    <property type="entry name" value="Ribosomal_bL28"/>
    <property type="match status" value="1"/>
</dbReference>